<name>A0A3N9UDD1_9BACI</name>
<dbReference type="CDD" id="cd02966">
    <property type="entry name" value="TlpA_like_family"/>
    <property type="match status" value="1"/>
</dbReference>
<reference evidence="5 6" key="1">
    <citation type="journal article" date="2013" name="J. Microbiol.">
        <title>Lysinibacillus chungkukjangi sp. nov., isolated from Chungkukjang, Korean fermented soybean food.</title>
        <authorList>
            <person name="Kim S.J."/>
            <person name="Jang Y.H."/>
            <person name="Hamada M."/>
            <person name="Ahn J.H."/>
            <person name="Weon H.Y."/>
            <person name="Suzuki K."/>
            <person name="Whang K.S."/>
            <person name="Kwon S.W."/>
        </authorList>
    </citation>
    <scope>NUCLEOTIDE SEQUENCE [LARGE SCALE GENOMIC DNA]</scope>
    <source>
        <strain evidence="5 6">MCCC 1A12701</strain>
    </source>
</reference>
<dbReference type="GO" id="GO:0016209">
    <property type="term" value="F:antioxidant activity"/>
    <property type="evidence" value="ECO:0007669"/>
    <property type="project" value="InterPro"/>
</dbReference>
<evidence type="ECO:0000256" key="3">
    <source>
        <dbReference type="SAM" id="Phobius"/>
    </source>
</evidence>
<evidence type="ECO:0000259" key="4">
    <source>
        <dbReference type="PROSITE" id="PS51352"/>
    </source>
</evidence>
<keyword evidence="1" id="KW-1015">Disulfide bond</keyword>
<dbReference type="OrthoDB" id="25753at2"/>
<feature type="domain" description="Thioredoxin" evidence="4">
    <location>
        <begin position="113"/>
        <end position="252"/>
    </location>
</feature>
<dbReference type="PANTHER" id="PTHR42852:SF1">
    <property type="entry name" value="THIOREDOXIN-LIKE PROTEIN YNEN"/>
    <property type="match status" value="1"/>
</dbReference>
<dbReference type="PANTHER" id="PTHR42852">
    <property type="entry name" value="THIOL:DISULFIDE INTERCHANGE PROTEIN DSBE"/>
    <property type="match status" value="1"/>
</dbReference>
<feature type="region of interest" description="Disordered" evidence="2">
    <location>
        <begin position="49"/>
        <end position="88"/>
    </location>
</feature>
<gene>
    <name evidence="5" type="ORF">EBB45_12240</name>
</gene>
<dbReference type="PROSITE" id="PS00194">
    <property type="entry name" value="THIOREDOXIN_1"/>
    <property type="match status" value="1"/>
</dbReference>
<keyword evidence="3" id="KW-1133">Transmembrane helix</keyword>
<evidence type="ECO:0000256" key="1">
    <source>
        <dbReference type="ARBA" id="ARBA00023157"/>
    </source>
</evidence>
<organism evidence="5 6">
    <name type="scientific">Lysinibacillus composti</name>
    <dbReference type="NCBI Taxonomy" id="720633"/>
    <lineage>
        <taxon>Bacteria</taxon>
        <taxon>Bacillati</taxon>
        <taxon>Bacillota</taxon>
        <taxon>Bacilli</taxon>
        <taxon>Bacillales</taxon>
        <taxon>Bacillaceae</taxon>
        <taxon>Lysinibacillus</taxon>
    </lineage>
</organism>
<dbReference type="InterPro" id="IPR013766">
    <property type="entry name" value="Thioredoxin_domain"/>
</dbReference>
<feature type="compositionally biased region" description="Basic and acidic residues" evidence="2">
    <location>
        <begin position="76"/>
        <end position="88"/>
    </location>
</feature>
<protein>
    <submittedName>
        <fullName evidence="5">TlpA family protein disulfide reductase</fullName>
    </submittedName>
</protein>
<comment type="caution">
    <text evidence="5">The sequence shown here is derived from an EMBL/GenBank/DDBJ whole genome shotgun (WGS) entry which is preliminary data.</text>
</comment>
<dbReference type="InterPro" id="IPR036249">
    <property type="entry name" value="Thioredoxin-like_sf"/>
</dbReference>
<keyword evidence="3" id="KW-0812">Transmembrane</keyword>
<accession>A0A3N9UDD1</accession>
<evidence type="ECO:0000256" key="2">
    <source>
        <dbReference type="SAM" id="MobiDB-lite"/>
    </source>
</evidence>
<dbReference type="EMBL" id="RRCT01000010">
    <property type="protein sequence ID" value="RQW74363.1"/>
    <property type="molecule type" value="Genomic_DNA"/>
</dbReference>
<evidence type="ECO:0000313" key="5">
    <source>
        <dbReference type="EMBL" id="RQW74363.1"/>
    </source>
</evidence>
<dbReference type="SUPFAM" id="SSF52833">
    <property type="entry name" value="Thioredoxin-like"/>
    <property type="match status" value="1"/>
</dbReference>
<dbReference type="InterPro" id="IPR050553">
    <property type="entry name" value="Thioredoxin_ResA/DsbE_sf"/>
</dbReference>
<dbReference type="Gene3D" id="3.40.30.10">
    <property type="entry name" value="Glutaredoxin"/>
    <property type="match status" value="1"/>
</dbReference>
<dbReference type="Pfam" id="PF00578">
    <property type="entry name" value="AhpC-TSA"/>
    <property type="match status" value="1"/>
</dbReference>
<keyword evidence="6" id="KW-1185">Reference proteome</keyword>
<evidence type="ECO:0000313" key="6">
    <source>
        <dbReference type="Proteomes" id="UP000274033"/>
    </source>
</evidence>
<dbReference type="InterPro" id="IPR017937">
    <property type="entry name" value="Thioredoxin_CS"/>
</dbReference>
<keyword evidence="3" id="KW-0472">Membrane</keyword>
<dbReference type="Proteomes" id="UP000274033">
    <property type="component" value="Unassembled WGS sequence"/>
</dbReference>
<dbReference type="RefSeq" id="WP_124765101.1">
    <property type="nucleotide sequence ID" value="NZ_JAFBDY010000030.1"/>
</dbReference>
<sequence length="252" mass="29207">MRKRVISLSLLTVILSVMIWTFYINWPKNNDQQTETILTSTEFLKMNKTGEETTDYVEEKEQPMQDENENTNSSNNHEHWDEQAEGKESEHKEVIVYDEHAGHNHEMNESEVVKVNSAAKDFQLKTLDGKTVRLSDLKGKKVLLNFWATWCPPCREEMPELQKYYEELAEKNNVVFLGVNITDQEFGIKSVREFVDYYGLTFPILLDETGDVSIDYEILSIPTTFIINEQGLIVKQINGPVNLEMLHQLLGE</sequence>
<dbReference type="GO" id="GO:0016491">
    <property type="term" value="F:oxidoreductase activity"/>
    <property type="evidence" value="ECO:0007669"/>
    <property type="project" value="InterPro"/>
</dbReference>
<dbReference type="PROSITE" id="PS51352">
    <property type="entry name" value="THIOREDOXIN_2"/>
    <property type="match status" value="1"/>
</dbReference>
<proteinExistence type="predicted"/>
<dbReference type="AlphaFoldDB" id="A0A3N9UDD1"/>
<feature type="transmembrane region" description="Helical" evidence="3">
    <location>
        <begin position="7"/>
        <end position="26"/>
    </location>
</feature>
<dbReference type="InterPro" id="IPR000866">
    <property type="entry name" value="AhpC/TSA"/>
</dbReference>